<accession>S0AQI4</accession>
<reference evidence="2 3" key="1">
    <citation type="journal article" date="2007" name="Proc. Natl. Acad. Sci. U.S.A.">
        <title>Genome dynamics in a natural archaeal population.</title>
        <authorList>
            <person name="Allen E.E."/>
            <person name="Tyson G.W."/>
            <person name="Whitaker R.J."/>
            <person name="Detter J.C."/>
            <person name="Richardson P.M."/>
            <person name="Banfield J.F."/>
        </authorList>
    </citation>
    <scope>NUCLEOTIDE SEQUENCE [LARGE SCALE GENOMIC DNA]</scope>
    <source>
        <strain evidence="3">fer1</strain>
    </source>
</reference>
<dbReference type="KEGG" id="fac:FACI_IFERC01G1226"/>
<sequence length="59" mass="6854">MSGLKEVPSFKTLSRRVGIIDLHPINKEITSFYLIESIATIGYFMIRIWKHSTAMRREA</sequence>
<keyword evidence="1" id="KW-0472">Membrane</keyword>
<keyword evidence="1" id="KW-1133">Transmembrane helix</keyword>
<gene>
    <name evidence="2" type="ORF">FACI_IFERC00001G1226</name>
</gene>
<name>S0AQI4_FERAC</name>
<dbReference type="HOGENOM" id="CLU_2949116_0_0_2"/>
<dbReference type="Proteomes" id="UP000014660">
    <property type="component" value="Chromosome"/>
</dbReference>
<organism evidence="2 3">
    <name type="scientific">Ferroplasma acidarmanus Fer1</name>
    <dbReference type="NCBI Taxonomy" id="333146"/>
    <lineage>
        <taxon>Archaea</taxon>
        <taxon>Methanobacteriati</taxon>
        <taxon>Thermoplasmatota</taxon>
        <taxon>Thermoplasmata</taxon>
        <taxon>Thermoplasmatales</taxon>
        <taxon>Ferroplasmaceae</taxon>
        <taxon>Ferroplasma</taxon>
    </lineage>
</organism>
<dbReference type="AlphaFoldDB" id="S0AQI4"/>
<feature type="transmembrane region" description="Helical" evidence="1">
    <location>
        <begin position="31"/>
        <end position="49"/>
    </location>
</feature>
<keyword evidence="1" id="KW-0812">Transmembrane</keyword>
<dbReference type="EMBL" id="CP004145">
    <property type="protein sequence ID" value="AGO61206.1"/>
    <property type="molecule type" value="Genomic_DNA"/>
</dbReference>
<protein>
    <submittedName>
        <fullName evidence="2">Uncharacterized protein</fullName>
    </submittedName>
</protein>
<evidence type="ECO:0000313" key="2">
    <source>
        <dbReference type="EMBL" id="AGO61206.1"/>
    </source>
</evidence>
<evidence type="ECO:0000256" key="1">
    <source>
        <dbReference type="SAM" id="Phobius"/>
    </source>
</evidence>
<proteinExistence type="predicted"/>
<evidence type="ECO:0000313" key="3">
    <source>
        <dbReference type="Proteomes" id="UP000014660"/>
    </source>
</evidence>
<keyword evidence="3" id="KW-1185">Reference proteome</keyword>